<sequence length="154" mass="17655">MHSIQWNDIDDGYESTDEECSLRPLKVLQPQWNDLDTLTLSGMADSGNFMGMPPDVFSQISSLTVNFCSGLNFIPLMPHASSTYAYWRTTLVTYLSMQSITILIFLEFWKFSKSKAQVAMTFHGKNLREFRFAVGSSEAWTPTWHRTFHPPSRS</sequence>
<dbReference type="OrthoDB" id="3267648at2759"/>
<keyword evidence="1" id="KW-0812">Transmembrane</keyword>
<dbReference type="Proteomes" id="UP000053424">
    <property type="component" value="Unassembled WGS sequence"/>
</dbReference>
<evidence type="ECO:0000313" key="2">
    <source>
        <dbReference type="EMBL" id="KIM40585.1"/>
    </source>
</evidence>
<protein>
    <submittedName>
        <fullName evidence="2">Uncharacterized protein</fullName>
    </submittedName>
</protein>
<dbReference type="AlphaFoldDB" id="A0A0C3BVC8"/>
<organism evidence="2 3">
    <name type="scientific">Hebeloma cylindrosporum</name>
    <dbReference type="NCBI Taxonomy" id="76867"/>
    <lineage>
        <taxon>Eukaryota</taxon>
        <taxon>Fungi</taxon>
        <taxon>Dikarya</taxon>
        <taxon>Basidiomycota</taxon>
        <taxon>Agaricomycotina</taxon>
        <taxon>Agaricomycetes</taxon>
        <taxon>Agaricomycetidae</taxon>
        <taxon>Agaricales</taxon>
        <taxon>Agaricineae</taxon>
        <taxon>Hymenogastraceae</taxon>
        <taxon>Hebeloma</taxon>
    </lineage>
</organism>
<reference evidence="3" key="2">
    <citation type="submission" date="2015-01" db="EMBL/GenBank/DDBJ databases">
        <title>Evolutionary Origins and Diversification of the Mycorrhizal Mutualists.</title>
        <authorList>
            <consortium name="DOE Joint Genome Institute"/>
            <consortium name="Mycorrhizal Genomics Consortium"/>
            <person name="Kohler A."/>
            <person name="Kuo A."/>
            <person name="Nagy L.G."/>
            <person name="Floudas D."/>
            <person name="Copeland A."/>
            <person name="Barry K.W."/>
            <person name="Cichocki N."/>
            <person name="Veneault-Fourrey C."/>
            <person name="LaButti K."/>
            <person name="Lindquist E.A."/>
            <person name="Lipzen A."/>
            <person name="Lundell T."/>
            <person name="Morin E."/>
            <person name="Murat C."/>
            <person name="Riley R."/>
            <person name="Ohm R."/>
            <person name="Sun H."/>
            <person name="Tunlid A."/>
            <person name="Henrissat B."/>
            <person name="Grigoriev I.V."/>
            <person name="Hibbett D.S."/>
            <person name="Martin F."/>
        </authorList>
    </citation>
    <scope>NUCLEOTIDE SEQUENCE [LARGE SCALE GENOMIC DNA]</scope>
    <source>
        <strain evidence="3">h7</strain>
    </source>
</reference>
<dbReference type="EMBL" id="KN831782">
    <property type="protein sequence ID" value="KIM40585.1"/>
    <property type="molecule type" value="Genomic_DNA"/>
</dbReference>
<evidence type="ECO:0000256" key="1">
    <source>
        <dbReference type="SAM" id="Phobius"/>
    </source>
</evidence>
<name>A0A0C3BVC8_HEBCY</name>
<accession>A0A0C3BVC8</accession>
<feature type="transmembrane region" description="Helical" evidence="1">
    <location>
        <begin position="85"/>
        <end position="106"/>
    </location>
</feature>
<proteinExistence type="predicted"/>
<dbReference type="HOGENOM" id="CLU_1704437_0_0_1"/>
<evidence type="ECO:0000313" key="3">
    <source>
        <dbReference type="Proteomes" id="UP000053424"/>
    </source>
</evidence>
<reference evidence="2 3" key="1">
    <citation type="submission" date="2014-04" db="EMBL/GenBank/DDBJ databases">
        <authorList>
            <consortium name="DOE Joint Genome Institute"/>
            <person name="Kuo A."/>
            <person name="Gay G."/>
            <person name="Dore J."/>
            <person name="Kohler A."/>
            <person name="Nagy L.G."/>
            <person name="Floudas D."/>
            <person name="Copeland A."/>
            <person name="Barry K.W."/>
            <person name="Cichocki N."/>
            <person name="Veneault-Fourrey C."/>
            <person name="LaButti K."/>
            <person name="Lindquist E.A."/>
            <person name="Lipzen A."/>
            <person name="Lundell T."/>
            <person name="Morin E."/>
            <person name="Murat C."/>
            <person name="Sun H."/>
            <person name="Tunlid A."/>
            <person name="Henrissat B."/>
            <person name="Grigoriev I.V."/>
            <person name="Hibbett D.S."/>
            <person name="Martin F."/>
            <person name="Nordberg H.P."/>
            <person name="Cantor M.N."/>
            <person name="Hua S.X."/>
        </authorList>
    </citation>
    <scope>NUCLEOTIDE SEQUENCE [LARGE SCALE GENOMIC DNA]</scope>
    <source>
        <strain evidence="3">h7</strain>
    </source>
</reference>
<keyword evidence="1" id="KW-0472">Membrane</keyword>
<gene>
    <name evidence="2" type="ORF">M413DRAFT_164365</name>
</gene>
<keyword evidence="1" id="KW-1133">Transmembrane helix</keyword>
<keyword evidence="3" id="KW-1185">Reference proteome</keyword>